<name>A0A0C9TVW8_PAXIN</name>
<gene>
    <name evidence="11" type="ORF">PAXINDRAFT_118577</name>
</gene>
<evidence type="ECO:0000256" key="3">
    <source>
        <dbReference type="ARBA" id="ARBA00007676"/>
    </source>
</evidence>
<dbReference type="Proteomes" id="UP000053647">
    <property type="component" value="Unassembled WGS sequence"/>
</dbReference>
<evidence type="ECO:0000313" key="11">
    <source>
        <dbReference type="EMBL" id="KIJ11887.1"/>
    </source>
</evidence>
<feature type="region of interest" description="Disordered" evidence="9">
    <location>
        <begin position="254"/>
        <end position="326"/>
    </location>
</feature>
<dbReference type="HOGENOM" id="CLU_052873_0_0_1"/>
<keyword evidence="6" id="KW-0256">Endoplasmic reticulum</keyword>
<keyword evidence="8" id="KW-0687">Ribonucleoprotein</keyword>
<dbReference type="PANTHER" id="PTHR14094:SF9">
    <property type="entry name" value="SIGNAL RECOGNITION PARTICLE SUBUNIT SRP72"/>
    <property type="match status" value="1"/>
</dbReference>
<dbReference type="EMBL" id="KN819371">
    <property type="protein sequence ID" value="KIJ11887.1"/>
    <property type="molecule type" value="Genomic_DNA"/>
</dbReference>
<evidence type="ECO:0000259" key="10">
    <source>
        <dbReference type="Pfam" id="PF08492"/>
    </source>
</evidence>
<evidence type="ECO:0000256" key="4">
    <source>
        <dbReference type="ARBA" id="ARBA00018350"/>
    </source>
</evidence>
<evidence type="ECO:0000256" key="2">
    <source>
        <dbReference type="ARBA" id="ARBA00004496"/>
    </source>
</evidence>
<keyword evidence="12" id="KW-1185">Reference proteome</keyword>
<protein>
    <recommendedName>
        <fullName evidence="4">Signal recognition particle subunit SRP72</fullName>
    </recommendedName>
</protein>
<evidence type="ECO:0000256" key="1">
    <source>
        <dbReference type="ARBA" id="ARBA00004240"/>
    </source>
</evidence>
<dbReference type="AlphaFoldDB" id="A0A0C9TVW8"/>
<dbReference type="GO" id="GO:0043022">
    <property type="term" value="F:ribosome binding"/>
    <property type="evidence" value="ECO:0007669"/>
    <property type="project" value="TreeGrafter"/>
</dbReference>
<feature type="region of interest" description="Disordered" evidence="9">
    <location>
        <begin position="1"/>
        <end position="32"/>
    </location>
</feature>
<feature type="domain" description="Signal recognition particle SRP72 subunit RNA-binding" evidence="10">
    <location>
        <begin position="243"/>
        <end position="280"/>
    </location>
</feature>
<accession>A0A0C9TVW8</accession>
<evidence type="ECO:0000256" key="6">
    <source>
        <dbReference type="ARBA" id="ARBA00022824"/>
    </source>
</evidence>
<proteinExistence type="inferred from homology"/>
<dbReference type="InterPro" id="IPR013699">
    <property type="entry name" value="Signal_recog_part_SRP72_RNA-bd"/>
</dbReference>
<comment type="subcellular location">
    <subcellularLocation>
        <location evidence="2">Cytoplasm</location>
    </subcellularLocation>
    <subcellularLocation>
        <location evidence="1">Endoplasmic reticulum</location>
    </subcellularLocation>
</comment>
<dbReference type="GO" id="GO:0008312">
    <property type="term" value="F:7S RNA binding"/>
    <property type="evidence" value="ECO:0007669"/>
    <property type="project" value="InterPro"/>
</dbReference>
<dbReference type="Gene3D" id="1.25.40.10">
    <property type="entry name" value="Tetratricopeptide repeat domain"/>
    <property type="match status" value="1"/>
</dbReference>
<dbReference type="InterPro" id="IPR011990">
    <property type="entry name" value="TPR-like_helical_dom_sf"/>
</dbReference>
<comment type="similarity">
    <text evidence="3">Belongs to the SRP72 family.</text>
</comment>
<evidence type="ECO:0000256" key="7">
    <source>
        <dbReference type="ARBA" id="ARBA00023135"/>
    </source>
</evidence>
<dbReference type="SUPFAM" id="SSF48452">
    <property type="entry name" value="TPR-like"/>
    <property type="match status" value="1"/>
</dbReference>
<evidence type="ECO:0000256" key="8">
    <source>
        <dbReference type="ARBA" id="ARBA00023274"/>
    </source>
</evidence>
<sequence>MPPKVSRTPGKANPGPNPRHPTKTQPKRNQPVSLDERLKRLFTSLCVQIDGGHFSNAIKTCNKILRLDPADKDALQTKLFLLLQTEQYDAALSLIGDVRSGEGPDHTFEEAYAMYRLHREEDAATALAKLKETERDHRGVLHLEAQLSYRQGSYQSSLGIYNELLETADPQSEEYSDVLTNLTASQKHLDFIGTGSLRALDALPSSITSAIETSPPPTTQPTVSLASASATLTQQIPDDSAVANKAKKVRMKRVPKGVIPGVTPAPDPERWLKKSERSSFGQTGKKRRGGGGGATQGAVTENTPAPSHSGKSTGGGTSHSKGKKKK</sequence>
<reference evidence="12" key="2">
    <citation type="submission" date="2015-01" db="EMBL/GenBank/DDBJ databases">
        <title>Evolutionary Origins and Diversification of the Mycorrhizal Mutualists.</title>
        <authorList>
            <consortium name="DOE Joint Genome Institute"/>
            <consortium name="Mycorrhizal Genomics Consortium"/>
            <person name="Kohler A."/>
            <person name="Kuo A."/>
            <person name="Nagy L.G."/>
            <person name="Floudas D."/>
            <person name="Copeland A."/>
            <person name="Barry K.W."/>
            <person name="Cichocki N."/>
            <person name="Veneault-Fourrey C."/>
            <person name="LaButti K."/>
            <person name="Lindquist E.A."/>
            <person name="Lipzen A."/>
            <person name="Lundell T."/>
            <person name="Morin E."/>
            <person name="Murat C."/>
            <person name="Riley R."/>
            <person name="Ohm R."/>
            <person name="Sun H."/>
            <person name="Tunlid A."/>
            <person name="Henrissat B."/>
            <person name="Grigoriev I.V."/>
            <person name="Hibbett D.S."/>
            <person name="Martin F."/>
        </authorList>
    </citation>
    <scope>NUCLEOTIDE SEQUENCE [LARGE SCALE GENOMIC DNA]</scope>
    <source>
        <strain evidence="12">ATCC 200175</strain>
    </source>
</reference>
<dbReference type="InterPro" id="IPR026270">
    <property type="entry name" value="SRP72"/>
</dbReference>
<keyword evidence="5" id="KW-0963">Cytoplasm</keyword>
<keyword evidence="7" id="KW-0733">Signal recognition particle</keyword>
<organism evidence="11 12">
    <name type="scientific">Paxillus involutus ATCC 200175</name>
    <dbReference type="NCBI Taxonomy" id="664439"/>
    <lineage>
        <taxon>Eukaryota</taxon>
        <taxon>Fungi</taxon>
        <taxon>Dikarya</taxon>
        <taxon>Basidiomycota</taxon>
        <taxon>Agaricomycotina</taxon>
        <taxon>Agaricomycetes</taxon>
        <taxon>Agaricomycetidae</taxon>
        <taxon>Boletales</taxon>
        <taxon>Paxilineae</taxon>
        <taxon>Paxillaceae</taxon>
        <taxon>Paxillus</taxon>
    </lineage>
</organism>
<reference evidence="11 12" key="1">
    <citation type="submission" date="2014-06" db="EMBL/GenBank/DDBJ databases">
        <authorList>
            <consortium name="DOE Joint Genome Institute"/>
            <person name="Kuo A."/>
            <person name="Kohler A."/>
            <person name="Nagy L.G."/>
            <person name="Floudas D."/>
            <person name="Copeland A."/>
            <person name="Barry K.W."/>
            <person name="Cichocki N."/>
            <person name="Veneault-Fourrey C."/>
            <person name="LaButti K."/>
            <person name="Lindquist E.A."/>
            <person name="Lipzen A."/>
            <person name="Lundell T."/>
            <person name="Morin E."/>
            <person name="Murat C."/>
            <person name="Sun H."/>
            <person name="Tunlid A."/>
            <person name="Henrissat B."/>
            <person name="Grigoriev I.V."/>
            <person name="Hibbett D.S."/>
            <person name="Martin F."/>
            <person name="Nordberg H.P."/>
            <person name="Cantor M.N."/>
            <person name="Hua S.X."/>
        </authorList>
    </citation>
    <scope>NUCLEOTIDE SEQUENCE [LARGE SCALE GENOMIC DNA]</scope>
    <source>
        <strain evidence="11 12">ATCC 200175</strain>
    </source>
</reference>
<evidence type="ECO:0000256" key="9">
    <source>
        <dbReference type="SAM" id="MobiDB-lite"/>
    </source>
</evidence>
<dbReference type="PANTHER" id="PTHR14094">
    <property type="entry name" value="SIGNAL RECOGNITION PARTICLE 72"/>
    <property type="match status" value="1"/>
</dbReference>
<dbReference type="GO" id="GO:0006614">
    <property type="term" value="P:SRP-dependent cotranslational protein targeting to membrane"/>
    <property type="evidence" value="ECO:0007669"/>
    <property type="project" value="InterPro"/>
</dbReference>
<dbReference type="GO" id="GO:0005786">
    <property type="term" value="C:signal recognition particle, endoplasmic reticulum targeting"/>
    <property type="evidence" value="ECO:0007669"/>
    <property type="project" value="UniProtKB-KW"/>
</dbReference>
<evidence type="ECO:0000313" key="12">
    <source>
        <dbReference type="Proteomes" id="UP000053647"/>
    </source>
</evidence>
<dbReference type="OrthoDB" id="5421607at2759"/>
<dbReference type="Pfam" id="PF08492">
    <property type="entry name" value="SRP72"/>
    <property type="match status" value="1"/>
</dbReference>
<dbReference type="GO" id="GO:0005783">
    <property type="term" value="C:endoplasmic reticulum"/>
    <property type="evidence" value="ECO:0007669"/>
    <property type="project" value="UniProtKB-SubCell"/>
</dbReference>
<feature type="compositionally biased region" description="Basic and acidic residues" evidence="9">
    <location>
        <begin position="267"/>
        <end position="277"/>
    </location>
</feature>
<evidence type="ECO:0000256" key="5">
    <source>
        <dbReference type="ARBA" id="ARBA00022490"/>
    </source>
</evidence>